<keyword evidence="2" id="KW-0812">Transmembrane</keyword>
<evidence type="ECO:0000313" key="3">
    <source>
        <dbReference type="EMBL" id="GAA4300356.1"/>
    </source>
</evidence>
<keyword evidence="2" id="KW-0472">Membrane</keyword>
<proteinExistence type="predicted"/>
<comment type="caution">
    <text evidence="3">The sequence shown here is derived from an EMBL/GenBank/DDBJ whole genome shotgun (WGS) entry which is preliminary data.</text>
</comment>
<dbReference type="Pfam" id="PF12732">
    <property type="entry name" value="YtxH"/>
    <property type="match status" value="1"/>
</dbReference>
<evidence type="ECO:0008006" key="5">
    <source>
        <dbReference type="Google" id="ProtNLM"/>
    </source>
</evidence>
<gene>
    <name evidence="3" type="ORF">GCM10023143_01230</name>
</gene>
<name>A0ABP8FC98_9BACT</name>
<protein>
    <recommendedName>
        <fullName evidence="5">YtxH domain-containing protein</fullName>
    </recommendedName>
</protein>
<keyword evidence="4" id="KW-1185">Reference proteome</keyword>
<organism evidence="3 4">
    <name type="scientific">Compostibacter hankyongensis</name>
    <dbReference type="NCBI Taxonomy" id="1007089"/>
    <lineage>
        <taxon>Bacteria</taxon>
        <taxon>Pseudomonadati</taxon>
        <taxon>Bacteroidota</taxon>
        <taxon>Chitinophagia</taxon>
        <taxon>Chitinophagales</taxon>
        <taxon>Chitinophagaceae</taxon>
        <taxon>Compostibacter</taxon>
    </lineage>
</organism>
<feature type="coiled-coil region" evidence="1">
    <location>
        <begin position="48"/>
        <end position="86"/>
    </location>
</feature>
<sequence>MTVNKRFNAKKIPDMSNAFKVFAGFIAGAAVGVAAGYLLNSDKKEEWIESLKDYADEWKEKADEWKEKAKEKAKDWNDKAKRKKAHVNDAIEDAIAG</sequence>
<dbReference type="Proteomes" id="UP001501207">
    <property type="component" value="Unassembled WGS sequence"/>
</dbReference>
<evidence type="ECO:0000256" key="1">
    <source>
        <dbReference type="SAM" id="Coils"/>
    </source>
</evidence>
<evidence type="ECO:0000313" key="4">
    <source>
        <dbReference type="Proteomes" id="UP001501207"/>
    </source>
</evidence>
<feature type="transmembrane region" description="Helical" evidence="2">
    <location>
        <begin position="21"/>
        <end position="39"/>
    </location>
</feature>
<keyword evidence="2" id="KW-1133">Transmembrane helix</keyword>
<keyword evidence="1" id="KW-0175">Coiled coil</keyword>
<evidence type="ECO:0000256" key="2">
    <source>
        <dbReference type="SAM" id="Phobius"/>
    </source>
</evidence>
<accession>A0ABP8FC98</accession>
<dbReference type="EMBL" id="BAABFN010000001">
    <property type="protein sequence ID" value="GAA4300356.1"/>
    <property type="molecule type" value="Genomic_DNA"/>
</dbReference>
<dbReference type="InterPro" id="IPR024623">
    <property type="entry name" value="YtxH"/>
</dbReference>
<reference evidence="4" key="1">
    <citation type="journal article" date="2019" name="Int. J. Syst. Evol. Microbiol.">
        <title>The Global Catalogue of Microorganisms (GCM) 10K type strain sequencing project: providing services to taxonomists for standard genome sequencing and annotation.</title>
        <authorList>
            <consortium name="The Broad Institute Genomics Platform"/>
            <consortium name="The Broad Institute Genome Sequencing Center for Infectious Disease"/>
            <person name="Wu L."/>
            <person name="Ma J."/>
        </authorList>
    </citation>
    <scope>NUCLEOTIDE SEQUENCE [LARGE SCALE GENOMIC DNA]</scope>
    <source>
        <strain evidence="4">JCM 17664</strain>
    </source>
</reference>